<evidence type="ECO:0000256" key="1">
    <source>
        <dbReference type="ARBA" id="ARBA00005474"/>
    </source>
</evidence>
<evidence type="ECO:0000313" key="3">
    <source>
        <dbReference type="EMBL" id="KAF3431866.1"/>
    </source>
</evidence>
<dbReference type="GO" id="GO:0010468">
    <property type="term" value="P:regulation of gene expression"/>
    <property type="evidence" value="ECO:0007669"/>
    <property type="project" value="TreeGrafter"/>
</dbReference>
<dbReference type="PROSITE" id="PS50891">
    <property type="entry name" value="LOB"/>
    <property type="match status" value="1"/>
</dbReference>
<gene>
    <name evidence="3" type="ORF">FNV43_RR26602</name>
</gene>
<accession>A0A8K0DNB1</accession>
<comment type="similarity">
    <text evidence="1">Belongs to the LOB domain-containing protein family.</text>
</comment>
<feature type="domain" description="LOB" evidence="2">
    <location>
        <begin position="3"/>
        <end position="109"/>
    </location>
</feature>
<name>A0A8K0DNB1_9ROSA</name>
<sequence>MRMSCNGCRVLRKGCSNGCTIRPCLQWIKSPDSQAHATLFLAKFYGRAGLLNLINAGPQHLRPAIFKSLLYEACGRIVDPIYGSLGLLWSGNWSKCQSAVDAVLSGSPITSTQDPAPDPTVPLNACDIRHVARDSTNLNQVKNRIRFKRNGLNEANSGRFGSHGLVRVGRDELSDLTSHDSLEDSMFSVEAVDASFERRTKSESGLERNESRAGEVGLELTLGLA</sequence>
<proteinExistence type="inferred from homology"/>
<dbReference type="InterPro" id="IPR004883">
    <property type="entry name" value="LOB"/>
</dbReference>
<evidence type="ECO:0000259" key="2">
    <source>
        <dbReference type="PROSITE" id="PS50891"/>
    </source>
</evidence>
<dbReference type="Proteomes" id="UP000796880">
    <property type="component" value="Unassembled WGS sequence"/>
</dbReference>
<evidence type="ECO:0000313" key="4">
    <source>
        <dbReference type="Proteomes" id="UP000796880"/>
    </source>
</evidence>
<reference evidence="3" key="1">
    <citation type="submission" date="2020-03" db="EMBL/GenBank/DDBJ databases">
        <title>A high-quality chromosome-level genome assembly of a woody plant with both climbing and erect habits, Rhamnella rubrinervis.</title>
        <authorList>
            <person name="Lu Z."/>
            <person name="Yang Y."/>
            <person name="Zhu X."/>
            <person name="Sun Y."/>
        </authorList>
    </citation>
    <scope>NUCLEOTIDE SEQUENCE</scope>
    <source>
        <strain evidence="3">BYM</strain>
        <tissue evidence="3">Leaf</tissue>
    </source>
</reference>
<dbReference type="AlphaFoldDB" id="A0A8K0DNB1"/>
<comment type="caution">
    <text evidence="3">The sequence shown here is derived from an EMBL/GenBank/DDBJ whole genome shotgun (WGS) entry which is preliminary data.</text>
</comment>
<dbReference type="Pfam" id="PF03195">
    <property type="entry name" value="LOB"/>
    <property type="match status" value="1"/>
</dbReference>
<keyword evidence="4" id="KW-1185">Reference proteome</keyword>
<dbReference type="EMBL" id="VOIH02000012">
    <property type="protein sequence ID" value="KAF3431866.1"/>
    <property type="molecule type" value="Genomic_DNA"/>
</dbReference>
<protein>
    <recommendedName>
        <fullName evidence="2">LOB domain-containing protein</fullName>
    </recommendedName>
</protein>
<organism evidence="3 4">
    <name type="scientific">Rhamnella rubrinervis</name>
    <dbReference type="NCBI Taxonomy" id="2594499"/>
    <lineage>
        <taxon>Eukaryota</taxon>
        <taxon>Viridiplantae</taxon>
        <taxon>Streptophyta</taxon>
        <taxon>Embryophyta</taxon>
        <taxon>Tracheophyta</taxon>
        <taxon>Spermatophyta</taxon>
        <taxon>Magnoliopsida</taxon>
        <taxon>eudicotyledons</taxon>
        <taxon>Gunneridae</taxon>
        <taxon>Pentapetalae</taxon>
        <taxon>rosids</taxon>
        <taxon>fabids</taxon>
        <taxon>Rosales</taxon>
        <taxon>Rhamnaceae</taxon>
        <taxon>rhamnoid group</taxon>
        <taxon>Rhamneae</taxon>
        <taxon>Rhamnella</taxon>
    </lineage>
</organism>
<dbReference type="PANTHER" id="PTHR31304:SF64">
    <property type="entry name" value="LOB DOMAIN-CONTAINING PROTEIN 42"/>
    <property type="match status" value="1"/>
</dbReference>
<dbReference type="OrthoDB" id="1922547at2759"/>
<dbReference type="PANTHER" id="PTHR31304">
    <property type="entry name" value="LOB DOMAIN-CONTAINING PROTEIN 38"/>
    <property type="match status" value="1"/>
</dbReference>